<evidence type="ECO:0000313" key="1">
    <source>
        <dbReference type="EMBL" id="AEP09670.1"/>
    </source>
</evidence>
<reference evidence="1 2" key="1">
    <citation type="journal article" date="2011" name="BMC Genomics">
        <title>Genomic insights into an obligate epibiotic bacterial predator: Micavibrio aeruginosavorus ARL-13.</title>
        <authorList>
            <person name="Wang Z."/>
            <person name="Kadouri D."/>
            <person name="Wu M."/>
        </authorList>
    </citation>
    <scope>NUCLEOTIDE SEQUENCE [LARGE SCALE GENOMIC DNA]</scope>
    <source>
        <strain evidence="1 2">ARL-13</strain>
    </source>
</reference>
<sequence>MPGSGLRGGWTFHGKTTNKVTHQIRRYTTIPVNQVIATSIP</sequence>
<dbReference type="Proteomes" id="UP000009286">
    <property type="component" value="Chromosome"/>
</dbReference>
<keyword evidence="2" id="KW-1185">Reference proteome</keyword>
<evidence type="ECO:0000313" key="2">
    <source>
        <dbReference type="Proteomes" id="UP000009286"/>
    </source>
</evidence>
<dbReference type="STRING" id="856793.MICA_1348"/>
<dbReference type="AlphaFoldDB" id="G2KSS0"/>
<dbReference type="HOGENOM" id="CLU_3272725_0_0_5"/>
<dbReference type="EMBL" id="CP002382">
    <property type="protein sequence ID" value="AEP09670.1"/>
    <property type="molecule type" value="Genomic_DNA"/>
</dbReference>
<organism evidence="1 2">
    <name type="scientific">Micavibrio aeruginosavorus (strain ARL-13)</name>
    <dbReference type="NCBI Taxonomy" id="856793"/>
    <lineage>
        <taxon>Bacteria</taxon>
        <taxon>Pseudomonadati</taxon>
        <taxon>Bdellovibrionota</taxon>
        <taxon>Bdellovibrionia</taxon>
        <taxon>Bdellovibrionales</taxon>
        <taxon>Pseudobdellovibrionaceae</taxon>
        <taxon>Micavibrio</taxon>
    </lineage>
</organism>
<gene>
    <name evidence="1" type="ordered locus">MICA_1348</name>
</gene>
<accession>G2KSS0</accession>
<protein>
    <submittedName>
        <fullName evidence="1">Uncharacterized protein</fullName>
    </submittedName>
</protein>
<dbReference type="KEGG" id="mai:MICA_1348"/>
<proteinExistence type="predicted"/>
<name>G2KSS0_MICAA</name>